<evidence type="ECO:0000313" key="2">
    <source>
        <dbReference type="EMBL" id="ROO29790.1"/>
    </source>
</evidence>
<keyword evidence="3" id="KW-1185">Reference proteome</keyword>
<reference evidence="2 3" key="1">
    <citation type="submission" date="2013-10" db="EMBL/GenBank/DDBJ databases">
        <title>Salinisphaera japonica YTM-1 Genome Sequencing.</title>
        <authorList>
            <person name="Lai Q."/>
            <person name="Li C."/>
            <person name="Shao Z."/>
        </authorList>
    </citation>
    <scope>NUCLEOTIDE SEQUENCE [LARGE SCALE GENOMIC DNA]</scope>
    <source>
        <strain evidence="2 3">YTM-1</strain>
    </source>
</reference>
<dbReference type="InterPro" id="IPR013096">
    <property type="entry name" value="Cupin_2"/>
</dbReference>
<dbReference type="RefSeq" id="WP_123657699.1">
    <property type="nucleotide sequence ID" value="NZ_AYKG01000013.1"/>
</dbReference>
<name>A0A423PW07_9GAMM</name>
<dbReference type="EMBL" id="AYKG01000013">
    <property type="protein sequence ID" value="ROO29790.1"/>
    <property type="molecule type" value="Genomic_DNA"/>
</dbReference>
<dbReference type="InterPro" id="IPR014710">
    <property type="entry name" value="RmlC-like_jellyroll"/>
</dbReference>
<sequence length="139" mass="15705">MTDNARFSFHDVAEIAERFPQTSETILIDAYLTDSPEASARVFRIYHPLPAHYHEHCDEHLYMYSGAVRFQIDDETPRLIEPGQMVTFKRGVVHAITEIAAGPAVFLTLDTPRRAPDDVVFIDKAAAKGRDFVSNLDDL</sequence>
<dbReference type="OrthoDB" id="1177356at2"/>
<accession>A0A423PW07</accession>
<organism evidence="2 3">
    <name type="scientific">Salinisphaera japonica YTM-1</name>
    <dbReference type="NCBI Taxonomy" id="1209778"/>
    <lineage>
        <taxon>Bacteria</taxon>
        <taxon>Pseudomonadati</taxon>
        <taxon>Pseudomonadota</taxon>
        <taxon>Gammaproteobacteria</taxon>
        <taxon>Salinisphaerales</taxon>
        <taxon>Salinisphaeraceae</taxon>
        <taxon>Salinisphaera</taxon>
    </lineage>
</organism>
<evidence type="ECO:0000313" key="3">
    <source>
        <dbReference type="Proteomes" id="UP000285310"/>
    </source>
</evidence>
<dbReference type="SUPFAM" id="SSF51182">
    <property type="entry name" value="RmlC-like cupins"/>
    <property type="match status" value="1"/>
</dbReference>
<dbReference type="InterPro" id="IPR011051">
    <property type="entry name" value="RmlC_Cupin_sf"/>
</dbReference>
<evidence type="ECO:0000259" key="1">
    <source>
        <dbReference type="Pfam" id="PF07883"/>
    </source>
</evidence>
<protein>
    <submittedName>
        <fullName evidence="2">Cupin</fullName>
    </submittedName>
</protein>
<feature type="domain" description="Cupin type-2" evidence="1">
    <location>
        <begin position="50"/>
        <end position="108"/>
    </location>
</feature>
<proteinExistence type="predicted"/>
<dbReference type="AlphaFoldDB" id="A0A423PW07"/>
<dbReference type="Pfam" id="PF07883">
    <property type="entry name" value="Cupin_2"/>
    <property type="match status" value="1"/>
</dbReference>
<dbReference type="InParanoid" id="A0A423PW07"/>
<gene>
    <name evidence="2" type="ORF">SAJA_05855</name>
</gene>
<comment type="caution">
    <text evidence="2">The sequence shown here is derived from an EMBL/GenBank/DDBJ whole genome shotgun (WGS) entry which is preliminary data.</text>
</comment>
<dbReference type="Gene3D" id="2.60.120.10">
    <property type="entry name" value="Jelly Rolls"/>
    <property type="match status" value="1"/>
</dbReference>
<dbReference type="Proteomes" id="UP000285310">
    <property type="component" value="Unassembled WGS sequence"/>
</dbReference>